<name>A0A976M9W3_THEOR</name>
<dbReference type="EMBL" id="CP056069">
    <property type="protein sequence ID" value="UKK00351.2"/>
    <property type="molecule type" value="Genomic_DNA"/>
</dbReference>
<evidence type="ECO:0000313" key="2">
    <source>
        <dbReference type="Proteomes" id="UP000244811"/>
    </source>
</evidence>
<organism evidence="1 2">
    <name type="scientific">Theileria orientalis</name>
    <dbReference type="NCBI Taxonomy" id="68886"/>
    <lineage>
        <taxon>Eukaryota</taxon>
        <taxon>Sar</taxon>
        <taxon>Alveolata</taxon>
        <taxon>Apicomplexa</taxon>
        <taxon>Aconoidasida</taxon>
        <taxon>Piroplasmida</taxon>
        <taxon>Theileriidae</taxon>
        <taxon>Theileria</taxon>
    </lineage>
</organism>
<reference evidence="1" key="1">
    <citation type="submission" date="2022-07" db="EMBL/GenBank/DDBJ databases">
        <title>Evaluation of T. orientalis genome assembly methods using nanopore sequencing and analysis of variation between genomes.</title>
        <authorList>
            <person name="Yam J."/>
            <person name="Micallef M.L."/>
            <person name="Liu M."/>
            <person name="Djordjevic S.P."/>
            <person name="Bogema D.R."/>
            <person name="Jenkins C."/>
        </authorList>
    </citation>
    <scope>NUCLEOTIDE SEQUENCE</scope>
    <source>
        <strain evidence="1">Goon Nure</strain>
    </source>
</reference>
<dbReference type="Proteomes" id="UP000244811">
    <property type="component" value="Chromosome 1"/>
</dbReference>
<dbReference type="GO" id="GO:0046982">
    <property type="term" value="F:protein heterodimerization activity"/>
    <property type="evidence" value="ECO:0007669"/>
    <property type="project" value="InterPro"/>
</dbReference>
<sequence>MSDRIIPNYRIKRILEIDEHTPRMNKKALYTLGKSLKIFLQEYAKDIHKHIVNTGSSYPVKPQHIINVSFDPRFMKYEFLTHAKQIIETQEHETESINKLMNSENKNKSSSTISHSKTEMIEDLSNKVDTNNYSANVECKINNTNVKTGVTNTGIKRNVKSPGKTADKRQKNSILSYFTTK</sequence>
<protein>
    <submittedName>
        <fullName evidence="1">Uncharacterized protein</fullName>
    </submittedName>
</protein>
<dbReference type="AlphaFoldDB" id="A0A976M9W3"/>
<proteinExistence type="predicted"/>
<gene>
    <name evidence="1" type="ORF">MACK_000423</name>
</gene>
<evidence type="ECO:0000313" key="1">
    <source>
        <dbReference type="EMBL" id="UKK00351.2"/>
    </source>
</evidence>
<dbReference type="InterPro" id="IPR009072">
    <property type="entry name" value="Histone-fold"/>
</dbReference>
<accession>A0A976M9W3</accession>
<dbReference type="Gene3D" id="1.10.20.10">
    <property type="entry name" value="Histone, subunit A"/>
    <property type="match status" value="1"/>
</dbReference>